<dbReference type="CDD" id="cd00609">
    <property type="entry name" value="AAT_like"/>
    <property type="match status" value="1"/>
</dbReference>
<dbReference type="PANTHER" id="PTHR46577:SF1">
    <property type="entry name" value="HTH-TYPE TRANSCRIPTIONAL REGULATORY PROTEIN GABR"/>
    <property type="match status" value="1"/>
</dbReference>
<evidence type="ECO:0000313" key="7">
    <source>
        <dbReference type="EMBL" id="NYB74784.1"/>
    </source>
</evidence>
<keyword evidence="2" id="KW-0663">Pyridoxal phosphate</keyword>
<protein>
    <submittedName>
        <fullName evidence="7">PLP-dependent aminotransferase family protein</fullName>
    </submittedName>
</protein>
<proteinExistence type="inferred from homology"/>
<dbReference type="PROSITE" id="PS50949">
    <property type="entry name" value="HTH_GNTR"/>
    <property type="match status" value="1"/>
</dbReference>
<dbReference type="SUPFAM" id="SSF53383">
    <property type="entry name" value="PLP-dependent transferases"/>
    <property type="match status" value="1"/>
</dbReference>
<sequence>MIISPIFNRESSIPIYMQLYEFIKSEITSGVLKPDVKLPSIREASATLNLSKTTVENAYSQLVAEGYIENSPKRGYFVCDLSEYNFEIIRETHKNVMNHQLDNDYINDGVDKESFDISTWKRLYNKVISDKETKIYNSCSIQGEQFLREEISDFVNTMRGGHTNPEQVIVGAGVQYLLGILIGVIKERHNTIAFEKPGFNKAEYIFEDYNFNINHIEINDSGFDISMLRKSESKLIYISPSHQYPLGTVMPVNKRMELLEWAYKNDGLIIEDDYDAMIRYGGMPIPCLQGMDKNDCVIYLGSFSKMLLPSLRISFMVIPKKLLPKYNDIKNRHTQSTSKIDQIVLAHFMKDGYMQKHLRKVKRIYRKKNLNLAGSLKSNYKDKIEIINSDSGLHIVCQATTSKSIEKIKEDAKADDILLNIINLSNNKLLFSLNYSGINMNEINTFTNTLGTVLFGL</sequence>
<dbReference type="GO" id="GO:0030170">
    <property type="term" value="F:pyridoxal phosphate binding"/>
    <property type="evidence" value="ECO:0007669"/>
    <property type="project" value="InterPro"/>
</dbReference>
<evidence type="ECO:0000256" key="1">
    <source>
        <dbReference type="ARBA" id="ARBA00005384"/>
    </source>
</evidence>
<dbReference type="InterPro" id="IPR015424">
    <property type="entry name" value="PyrdxlP-dep_Trfase"/>
</dbReference>
<dbReference type="GO" id="GO:0003700">
    <property type="term" value="F:DNA-binding transcription factor activity"/>
    <property type="evidence" value="ECO:0007669"/>
    <property type="project" value="InterPro"/>
</dbReference>
<dbReference type="EMBL" id="JACBNQ010000013">
    <property type="protein sequence ID" value="NYB74784.1"/>
    <property type="molecule type" value="Genomic_DNA"/>
</dbReference>
<keyword evidence="7" id="KW-0808">Transferase</keyword>
<dbReference type="PANTHER" id="PTHR46577">
    <property type="entry name" value="HTH-TYPE TRANSCRIPTIONAL REGULATORY PROTEIN GABR"/>
    <property type="match status" value="1"/>
</dbReference>
<comment type="caution">
    <text evidence="7">The sequence shown here is derived from an EMBL/GenBank/DDBJ whole genome shotgun (WGS) entry which is preliminary data.</text>
</comment>
<dbReference type="GO" id="GO:0003677">
    <property type="term" value="F:DNA binding"/>
    <property type="evidence" value="ECO:0007669"/>
    <property type="project" value="UniProtKB-KW"/>
</dbReference>
<evidence type="ECO:0000256" key="2">
    <source>
        <dbReference type="ARBA" id="ARBA00022898"/>
    </source>
</evidence>
<dbReference type="Pfam" id="PF00155">
    <property type="entry name" value="Aminotran_1_2"/>
    <property type="match status" value="1"/>
</dbReference>
<evidence type="ECO:0000313" key="8">
    <source>
        <dbReference type="Proteomes" id="UP000611629"/>
    </source>
</evidence>
<dbReference type="InterPro" id="IPR004839">
    <property type="entry name" value="Aminotransferase_I/II_large"/>
</dbReference>
<organism evidence="7 8">
    <name type="scientific">Sedimentibacter hydroxybenzoicus DSM 7310</name>
    <dbReference type="NCBI Taxonomy" id="1123245"/>
    <lineage>
        <taxon>Bacteria</taxon>
        <taxon>Bacillati</taxon>
        <taxon>Bacillota</taxon>
        <taxon>Tissierellia</taxon>
        <taxon>Sedimentibacter</taxon>
    </lineage>
</organism>
<dbReference type="RefSeq" id="WP_179238490.1">
    <property type="nucleotide sequence ID" value="NZ_JACBNQ010000013.1"/>
</dbReference>
<dbReference type="InterPro" id="IPR015421">
    <property type="entry name" value="PyrdxlP-dep_Trfase_major"/>
</dbReference>
<gene>
    <name evidence="7" type="ORF">HZF24_11615</name>
</gene>
<dbReference type="InterPro" id="IPR000524">
    <property type="entry name" value="Tscrpt_reg_HTH_GntR"/>
</dbReference>
<dbReference type="SMART" id="SM00345">
    <property type="entry name" value="HTH_GNTR"/>
    <property type="match status" value="1"/>
</dbReference>
<evidence type="ECO:0000256" key="3">
    <source>
        <dbReference type="ARBA" id="ARBA00023015"/>
    </source>
</evidence>
<dbReference type="SUPFAM" id="SSF46785">
    <property type="entry name" value="Winged helix' DNA-binding domain"/>
    <property type="match status" value="1"/>
</dbReference>
<dbReference type="InterPro" id="IPR036390">
    <property type="entry name" value="WH_DNA-bd_sf"/>
</dbReference>
<dbReference type="InterPro" id="IPR036388">
    <property type="entry name" value="WH-like_DNA-bd_sf"/>
</dbReference>
<keyword evidence="4" id="KW-0238">DNA-binding</keyword>
<name>A0A974GWR9_SEDHY</name>
<keyword evidence="5" id="KW-0804">Transcription</keyword>
<dbReference type="AlphaFoldDB" id="A0A974GWR9"/>
<evidence type="ECO:0000256" key="5">
    <source>
        <dbReference type="ARBA" id="ARBA00023163"/>
    </source>
</evidence>
<keyword evidence="7" id="KW-0032">Aminotransferase</keyword>
<comment type="similarity">
    <text evidence="1">In the C-terminal section; belongs to the class-I pyridoxal-phosphate-dependent aminotransferase family.</text>
</comment>
<evidence type="ECO:0000256" key="4">
    <source>
        <dbReference type="ARBA" id="ARBA00023125"/>
    </source>
</evidence>
<reference evidence="7" key="1">
    <citation type="submission" date="2020-07" db="EMBL/GenBank/DDBJ databases">
        <title>Genomic analysis of a strain of Sedimentibacter Hydroxybenzoicus DSM7310.</title>
        <authorList>
            <person name="Ma S."/>
        </authorList>
    </citation>
    <scope>NUCLEOTIDE SEQUENCE</scope>
    <source>
        <strain evidence="7">DSM 7310</strain>
    </source>
</reference>
<dbReference type="InterPro" id="IPR051446">
    <property type="entry name" value="HTH_trans_reg/aminotransferase"/>
</dbReference>
<feature type="domain" description="HTH gntR-type" evidence="6">
    <location>
        <begin position="13"/>
        <end position="81"/>
    </location>
</feature>
<accession>A0A974GWR9</accession>
<evidence type="ECO:0000259" key="6">
    <source>
        <dbReference type="PROSITE" id="PS50949"/>
    </source>
</evidence>
<dbReference type="Pfam" id="PF00392">
    <property type="entry name" value="GntR"/>
    <property type="match status" value="1"/>
</dbReference>
<dbReference type="GO" id="GO:0008483">
    <property type="term" value="F:transaminase activity"/>
    <property type="evidence" value="ECO:0007669"/>
    <property type="project" value="UniProtKB-KW"/>
</dbReference>
<dbReference type="CDD" id="cd07377">
    <property type="entry name" value="WHTH_GntR"/>
    <property type="match status" value="1"/>
</dbReference>
<dbReference type="Gene3D" id="1.10.10.10">
    <property type="entry name" value="Winged helix-like DNA-binding domain superfamily/Winged helix DNA-binding domain"/>
    <property type="match status" value="1"/>
</dbReference>
<dbReference type="Gene3D" id="3.40.640.10">
    <property type="entry name" value="Type I PLP-dependent aspartate aminotransferase-like (Major domain)"/>
    <property type="match status" value="1"/>
</dbReference>
<dbReference type="Proteomes" id="UP000611629">
    <property type="component" value="Unassembled WGS sequence"/>
</dbReference>
<keyword evidence="3" id="KW-0805">Transcription regulation</keyword>
<keyword evidence="8" id="KW-1185">Reference proteome</keyword>